<dbReference type="Gene3D" id="2.60.40.10">
    <property type="entry name" value="Immunoglobulins"/>
    <property type="match status" value="1"/>
</dbReference>
<dbReference type="InterPro" id="IPR014756">
    <property type="entry name" value="Ig_E-set"/>
</dbReference>
<feature type="domain" description="Glycoside hydrolase family 13 N-terminal" evidence="1">
    <location>
        <begin position="2"/>
        <end position="48"/>
    </location>
</feature>
<dbReference type="SUPFAM" id="SSF81296">
    <property type="entry name" value="E set domains"/>
    <property type="match status" value="1"/>
</dbReference>
<gene>
    <name evidence="2" type="ORF">J2W61_004672</name>
</gene>
<dbReference type="InterPro" id="IPR013783">
    <property type="entry name" value="Ig-like_fold"/>
</dbReference>
<evidence type="ECO:0000313" key="2">
    <source>
        <dbReference type="EMBL" id="MDR6704797.1"/>
    </source>
</evidence>
<evidence type="ECO:0000313" key="3">
    <source>
        <dbReference type="Proteomes" id="UP001265315"/>
    </source>
</evidence>
<organism evidence="2 3">
    <name type="scientific">Agrobacterium tumefaciens</name>
    <dbReference type="NCBI Taxonomy" id="358"/>
    <lineage>
        <taxon>Bacteria</taxon>
        <taxon>Pseudomonadati</taxon>
        <taxon>Pseudomonadota</taxon>
        <taxon>Alphaproteobacteria</taxon>
        <taxon>Hyphomicrobiales</taxon>
        <taxon>Rhizobiaceae</taxon>
        <taxon>Rhizobium/Agrobacterium group</taxon>
        <taxon>Agrobacterium</taxon>
        <taxon>Agrobacterium tumefaciens complex</taxon>
    </lineage>
</organism>
<keyword evidence="2" id="KW-0326">Glycosidase</keyword>
<dbReference type="GO" id="GO:0005975">
    <property type="term" value="P:carbohydrate metabolic process"/>
    <property type="evidence" value="ECO:0007669"/>
    <property type="project" value="InterPro"/>
</dbReference>
<proteinExistence type="predicted"/>
<reference evidence="2" key="1">
    <citation type="submission" date="2023-07" db="EMBL/GenBank/DDBJ databases">
        <title>Sorghum-associated microbial communities from plants grown in Nebraska, USA.</title>
        <authorList>
            <person name="Schachtman D."/>
        </authorList>
    </citation>
    <scope>NUCLEOTIDE SEQUENCE</scope>
    <source>
        <strain evidence="2">1457</strain>
    </source>
</reference>
<dbReference type="GO" id="GO:0004553">
    <property type="term" value="F:hydrolase activity, hydrolyzing O-glycosyl compounds"/>
    <property type="evidence" value="ECO:0007669"/>
    <property type="project" value="InterPro"/>
</dbReference>
<protein>
    <submittedName>
        <fullName evidence="2">Glycogen operon protein</fullName>
        <ecNumber evidence="2">3.2.1.-</ecNumber>
    </submittedName>
</protein>
<dbReference type="AlphaFoldDB" id="A0AAW8M0H8"/>
<dbReference type="InterPro" id="IPR004193">
    <property type="entry name" value="Glyco_hydro_13_N"/>
</dbReference>
<dbReference type="Proteomes" id="UP001265315">
    <property type="component" value="Unassembled WGS sequence"/>
</dbReference>
<dbReference type="EMBL" id="JAVDSW010000006">
    <property type="protein sequence ID" value="MDR6704797.1"/>
    <property type="molecule type" value="Genomic_DNA"/>
</dbReference>
<accession>A0AAW8M0H8</accession>
<name>A0AAW8M0H8_AGRTU</name>
<comment type="caution">
    <text evidence="2">The sequence shown here is derived from an EMBL/GenBank/DDBJ whole genome shotgun (WGS) entry which is preliminary data.</text>
</comment>
<evidence type="ECO:0000259" key="1">
    <source>
        <dbReference type="Pfam" id="PF02922"/>
    </source>
</evidence>
<dbReference type="EC" id="3.2.1.-" evidence="2"/>
<keyword evidence="2" id="KW-0378">Hydrolase</keyword>
<dbReference type="Pfam" id="PF02922">
    <property type="entry name" value="CBM_48"/>
    <property type="match status" value="1"/>
</dbReference>
<sequence>MNFALFRAHAERMELCLVAGHGKTEIGRIKLPEYTNEVWHGYVPGLKPGVTGMQKLN</sequence>